<organism evidence="14 15">
    <name type="scientific">Channa striata</name>
    <name type="common">Snakehead murrel</name>
    <name type="synonym">Ophicephalus striatus</name>
    <dbReference type="NCBI Taxonomy" id="64152"/>
    <lineage>
        <taxon>Eukaryota</taxon>
        <taxon>Metazoa</taxon>
        <taxon>Chordata</taxon>
        <taxon>Craniata</taxon>
        <taxon>Vertebrata</taxon>
        <taxon>Euteleostomi</taxon>
        <taxon>Actinopterygii</taxon>
        <taxon>Neopterygii</taxon>
        <taxon>Teleostei</taxon>
        <taxon>Neoteleostei</taxon>
        <taxon>Acanthomorphata</taxon>
        <taxon>Anabantaria</taxon>
        <taxon>Anabantiformes</taxon>
        <taxon>Channoidei</taxon>
        <taxon>Channidae</taxon>
        <taxon>Channa</taxon>
    </lineage>
</organism>
<feature type="domain" description="Ig-like" evidence="13">
    <location>
        <begin position="33"/>
        <end position="120"/>
    </location>
</feature>
<evidence type="ECO:0000256" key="8">
    <source>
        <dbReference type="ARBA" id="ARBA00023170"/>
    </source>
</evidence>
<feature type="chain" id="PRO_5041675023" description="Ig-like domain-containing protein" evidence="12">
    <location>
        <begin position="19"/>
        <end position="279"/>
    </location>
</feature>
<feature type="transmembrane region" description="Helical" evidence="11">
    <location>
        <begin position="253"/>
        <end position="277"/>
    </location>
</feature>
<dbReference type="GO" id="GO:0042102">
    <property type="term" value="P:positive regulation of T cell proliferation"/>
    <property type="evidence" value="ECO:0007669"/>
    <property type="project" value="TreeGrafter"/>
</dbReference>
<dbReference type="PANTHER" id="PTHR25466:SF14">
    <property type="entry name" value="BUTYROPHILIN SUBFAMILY 2 MEMBER A2-LIKE-RELATED"/>
    <property type="match status" value="1"/>
</dbReference>
<sequence>MKWMSCMVLYVLVSGTGCLVTVHQPPAITSALGHDVVMPCELRLSDDEKMLTPPVLYWVYVTHADNPRLWIPSEAYEGRIDLLDKSMNSSNKSILLKNVQWSDSGKYQCKLSVTTEREKSFRRKGNETLLLVYDNIIFNLTNHNASRLQCEVNVSRQDPGFVLAIFHNGCKLQTVGFSQENATLSYTTLSQTILTMGGGKYECQLRHNEDLMAKSIFHYHPPVTEQDWNATTNVSTTCLTTVSGLVVVFPEPWLLYIALLLVPITFLLGLLTARLLIGD</sequence>
<keyword evidence="2" id="KW-1003">Cell membrane</keyword>
<keyword evidence="10" id="KW-0393">Immunoglobulin domain</keyword>
<dbReference type="InterPro" id="IPR003599">
    <property type="entry name" value="Ig_sub"/>
</dbReference>
<keyword evidence="5 11" id="KW-1133">Transmembrane helix</keyword>
<dbReference type="GO" id="GO:0009897">
    <property type="term" value="C:external side of plasma membrane"/>
    <property type="evidence" value="ECO:0007669"/>
    <property type="project" value="TreeGrafter"/>
</dbReference>
<gene>
    <name evidence="14" type="ORF">Q5P01_011604</name>
</gene>
<dbReference type="InterPro" id="IPR036179">
    <property type="entry name" value="Ig-like_dom_sf"/>
</dbReference>
<dbReference type="InterPro" id="IPR051713">
    <property type="entry name" value="T-cell_Activation_Regulation"/>
</dbReference>
<evidence type="ECO:0000259" key="13">
    <source>
        <dbReference type="PROSITE" id="PS50835"/>
    </source>
</evidence>
<dbReference type="EMBL" id="JAUPFM010000008">
    <property type="protein sequence ID" value="KAK2844945.1"/>
    <property type="molecule type" value="Genomic_DNA"/>
</dbReference>
<dbReference type="GO" id="GO:0042130">
    <property type="term" value="P:negative regulation of T cell proliferation"/>
    <property type="evidence" value="ECO:0007669"/>
    <property type="project" value="TreeGrafter"/>
</dbReference>
<proteinExistence type="predicted"/>
<evidence type="ECO:0000256" key="6">
    <source>
        <dbReference type="ARBA" id="ARBA00023136"/>
    </source>
</evidence>
<evidence type="ECO:0000256" key="1">
    <source>
        <dbReference type="ARBA" id="ARBA00004251"/>
    </source>
</evidence>
<evidence type="ECO:0000256" key="7">
    <source>
        <dbReference type="ARBA" id="ARBA00023157"/>
    </source>
</evidence>
<dbReference type="GO" id="GO:0007166">
    <property type="term" value="P:cell surface receptor signaling pathway"/>
    <property type="evidence" value="ECO:0007669"/>
    <property type="project" value="TreeGrafter"/>
</dbReference>
<dbReference type="Proteomes" id="UP001187415">
    <property type="component" value="Unassembled WGS sequence"/>
</dbReference>
<evidence type="ECO:0000313" key="15">
    <source>
        <dbReference type="Proteomes" id="UP001187415"/>
    </source>
</evidence>
<dbReference type="InterPro" id="IPR013106">
    <property type="entry name" value="Ig_V-set"/>
</dbReference>
<dbReference type="Gene3D" id="2.60.40.10">
    <property type="entry name" value="Immunoglobulins"/>
    <property type="match status" value="1"/>
</dbReference>
<evidence type="ECO:0000256" key="3">
    <source>
        <dbReference type="ARBA" id="ARBA00022692"/>
    </source>
</evidence>
<feature type="signal peptide" evidence="12">
    <location>
        <begin position="1"/>
        <end position="18"/>
    </location>
</feature>
<dbReference type="GO" id="GO:0006955">
    <property type="term" value="P:immune response"/>
    <property type="evidence" value="ECO:0007669"/>
    <property type="project" value="TreeGrafter"/>
</dbReference>
<name>A0AA88SN16_CHASR</name>
<keyword evidence="6 11" id="KW-0472">Membrane</keyword>
<comment type="subcellular location">
    <subcellularLocation>
        <location evidence="1">Cell membrane</location>
        <topology evidence="1">Single-pass type I membrane protein</topology>
    </subcellularLocation>
</comment>
<reference evidence="14" key="1">
    <citation type="submission" date="2023-07" db="EMBL/GenBank/DDBJ databases">
        <title>Chromosome-level Genome Assembly of Striped Snakehead (Channa striata).</title>
        <authorList>
            <person name="Liu H."/>
        </authorList>
    </citation>
    <scope>NUCLEOTIDE SEQUENCE</scope>
    <source>
        <strain evidence="14">Gz</strain>
        <tissue evidence="14">Muscle</tissue>
    </source>
</reference>
<comment type="caution">
    <text evidence="14">The sequence shown here is derived from an EMBL/GenBank/DDBJ whole genome shotgun (WGS) entry which is preliminary data.</text>
</comment>
<accession>A0AA88SN16</accession>
<evidence type="ECO:0000256" key="11">
    <source>
        <dbReference type="SAM" id="Phobius"/>
    </source>
</evidence>
<evidence type="ECO:0000256" key="2">
    <source>
        <dbReference type="ARBA" id="ARBA00022475"/>
    </source>
</evidence>
<keyword evidence="15" id="KW-1185">Reference proteome</keyword>
<dbReference type="InterPro" id="IPR007110">
    <property type="entry name" value="Ig-like_dom"/>
</dbReference>
<protein>
    <recommendedName>
        <fullName evidence="13">Ig-like domain-containing protein</fullName>
    </recommendedName>
</protein>
<evidence type="ECO:0000256" key="5">
    <source>
        <dbReference type="ARBA" id="ARBA00022989"/>
    </source>
</evidence>
<evidence type="ECO:0000256" key="9">
    <source>
        <dbReference type="ARBA" id="ARBA00023180"/>
    </source>
</evidence>
<dbReference type="PROSITE" id="PS51257">
    <property type="entry name" value="PROKAR_LIPOPROTEIN"/>
    <property type="match status" value="1"/>
</dbReference>
<evidence type="ECO:0000256" key="12">
    <source>
        <dbReference type="SAM" id="SignalP"/>
    </source>
</evidence>
<dbReference type="AlphaFoldDB" id="A0AA88SN16"/>
<evidence type="ECO:0000313" key="14">
    <source>
        <dbReference type="EMBL" id="KAK2844945.1"/>
    </source>
</evidence>
<keyword evidence="9" id="KW-0325">Glycoprotein</keyword>
<dbReference type="Pfam" id="PF07686">
    <property type="entry name" value="V-set"/>
    <property type="match status" value="1"/>
</dbReference>
<keyword evidence="7" id="KW-1015">Disulfide bond</keyword>
<dbReference type="PANTHER" id="PTHR25466">
    <property type="entry name" value="T-LYMPHOCYTE ACTIVATION ANTIGEN"/>
    <property type="match status" value="1"/>
</dbReference>
<keyword evidence="8" id="KW-0675">Receptor</keyword>
<dbReference type="PROSITE" id="PS50835">
    <property type="entry name" value="IG_LIKE"/>
    <property type="match status" value="1"/>
</dbReference>
<keyword evidence="4 12" id="KW-0732">Signal</keyword>
<dbReference type="GO" id="GO:0031295">
    <property type="term" value="P:T cell costimulation"/>
    <property type="evidence" value="ECO:0007669"/>
    <property type="project" value="TreeGrafter"/>
</dbReference>
<dbReference type="GO" id="GO:0071222">
    <property type="term" value="P:cellular response to lipopolysaccharide"/>
    <property type="evidence" value="ECO:0007669"/>
    <property type="project" value="TreeGrafter"/>
</dbReference>
<dbReference type="InterPro" id="IPR013783">
    <property type="entry name" value="Ig-like_fold"/>
</dbReference>
<evidence type="ECO:0000256" key="10">
    <source>
        <dbReference type="ARBA" id="ARBA00023319"/>
    </source>
</evidence>
<keyword evidence="3 11" id="KW-0812">Transmembrane</keyword>
<dbReference type="SMART" id="SM00409">
    <property type="entry name" value="IG"/>
    <property type="match status" value="1"/>
</dbReference>
<dbReference type="SUPFAM" id="SSF48726">
    <property type="entry name" value="Immunoglobulin"/>
    <property type="match status" value="1"/>
</dbReference>
<evidence type="ECO:0000256" key="4">
    <source>
        <dbReference type="ARBA" id="ARBA00022729"/>
    </source>
</evidence>